<dbReference type="InterPro" id="IPR027417">
    <property type="entry name" value="P-loop_NTPase"/>
</dbReference>
<dbReference type="PANTHER" id="PTHR47691:SF3">
    <property type="entry name" value="HTH-TYPE TRANSCRIPTIONAL REGULATOR RV0890C-RELATED"/>
    <property type="match status" value="1"/>
</dbReference>
<dbReference type="SUPFAM" id="SSF48452">
    <property type="entry name" value="TPR-like"/>
    <property type="match status" value="2"/>
</dbReference>
<dbReference type="PANTHER" id="PTHR47691">
    <property type="entry name" value="REGULATOR-RELATED"/>
    <property type="match status" value="1"/>
</dbReference>
<gene>
    <name evidence="2" type="ORF">FB45DRAFT_1021249</name>
</gene>
<evidence type="ECO:0000313" key="3">
    <source>
        <dbReference type="Proteomes" id="UP001221142"/>
    </source>
</evidence>
<reference evidence="2" key="1">
    <citation type="submission" date="2023-03" db="EMBL/GenBank/DDBJ databases">
        <title>Massive genome expansion in bonnet fungi (Mycena s.s.) driven by repeated elements and novel gene families across ecological guilds.</title>
        <authorList>
            <consortium name="Lawrence Berkeley National Laboratory"/>
            <person name="Harder C.B."/>
            <person name="Miyauchi S."/>
            <person name="Viragh M."/>
            <person name="Kuo A."/>
            <person name="Thoen E."/>
            <person name="Andreopoulos B."/>
            <person name="Lu D."/>
            <person name="Skrede I."/>
            <person name="Drula E."/>
            <person name="Henrissat B."/>
            <person name="Morin E."/>
            <person name="Kohler A."/>
            <person name="Barry K."/>
            <person name="LaButti K."/>
            <person name="Morin E."/>
            <person name="Salamov A."/>
            <person name="Lipzen A."/>
            <person name="Mereny Z."/>
            <person name="Hegedus B."/>
            <person name="Baldrian P."/>
            <person name="Stursova M."/>
            <person name="Weitz H."/>
            <person name="Taylor A."/>
            <person name="Grigoriev I.V."/>
            <person name="Nagy L.G."/>
            <person name="Martin F."/>
            <person name="Kauserud H."/>
        </authorList>
    </citation>
    <scope>NUCLEOTIDE SEQUENCE</scope>
    <source>
        <strain evidence="2">9284</strain>
    </source>
</reference>
<accession>A0AAD7CBQ2</accession>
<dbReference type="Gene3D" id="1.20.930.20">
    <property type="entry name" value="Adaptor protein Cbl, N-terminal domain"/>
    <property type="match status" value="1"/>
</dbReference>
<comment type="caution">
    <text evidence="2">The sequence shown here is derived from an EMBL/GenBank/DDBJ whole genome shotgun (WGS) entry which is preliminary data.</text>
</comment>
<keyword evidence="1" id="KW-0175">Coiled coil</keyword>
<dbReference type="CDD" id="cd21037">
    <property type="entry name" value="MLKL_NTD"/>
    <property type="match status" value="1"/>
</dbReference>
<protein>
    <submittedName>
        <fullName evidence="2">Uncharacterized protein</fullName>
    </submittedName>
</protein>
<dbReference type="SMART" id="SM00028">
    <property type="entry name" value="TPR"/>
    <property type="match status" value="3"/>
</dbReference>
<dbReference type="InterPro" id="IPR036537">
    <property type="entry name" value="Adaptor_Cbl_N_dom_sf"/>
</dbReference>
<name>A0AAD7CBQ2_9AGAR</name>
<dbReference type="InterPro" id="IPR011990">
    <property type="entry name" value="TPR-like_helical_dom_sf"/>
</dbReference>
<feature type="coiled-coil region" evidence="1">
    <location>
        <begin position="75"/>
        <end position="102"/>
    </location>
</feature>
<evidence type="ECO:0000256" key="1">
    <source>
        <dbReference type="SAM" id="Coils"/>
    </source>
</evidence>
<dbReference type="AlphaFoldDB" id="A0AAD7CBQ2"/>
<dbReference type="SUPFAM" id="SSF52540">
    <property type="entry name" value="P-loop containing nucleoside triphosphate hydrolases"/>
    <property type="match status" value="1"/>
</dbReference>
<proteinExistence type="predicted"/>
<dbReference type="Gene3D" id="1.25.40.10">
    <property type="entry name" value="Tetratricopeptide repeat domain"/>
    <property type="match status" value="2"/>
</dbReference>
<dbReference type="InterPro" id="IPR059179">
    <property type="entry name" value="MLKL-like_MCAfunc"/>
</dbReference>
<dbReference type="EMBL" id="JARKIF010000003">
    <property type="protein sequence ID" value="KAJ7644482.1"/>
    <property type="molecule type" value="Genomic_DNA"/>
</dbReference>
<dbReference type="Gene3D" id="3.40.50.300">
    <property type="entry name" value="P-loop containing nucleotide triphosphate hydrolases"/>
    <property type="match status" value="1"/>
</dbReference>
<organism evidence="2 3">
    <name type="scientific">Roridomyces roridus</name>
    <dbReference type="NCBI Taxonomy" id="1738132"/>
    <lineage>
        <taxon>Eukaryota</taxon>
        <taxon>Fungi</taxon>
        <taxon>Dikarya</taxon>
        <taxon>Basidiomycota</taxon>
        <taxon>Agaricomycotina</taxon>
        <taxon>Agaricomycetes</taxon>
        <taxon>Agaricomycetidae</taxon>
        <taxon>Agaricales</taxon>
        <taxon>Marasmiineae</taxon>
        <taxon>Mycenaceae</taxon>
        <taxon>Roridomyces</taxon>
    </lineage>
</organism>
<evidence type="ECO:0000313" key="2">
    <source>
        <dbReference type="EMBL" id="KAJ7644482.1"/>
    </source>
</evidence>
<keyword evidence="3" id="KW-1185">Reference proteome</keyword>
<dbReference type="InterPro" id="IPR019734">
    <property type="entry name" value="TPR_rpt"/>
</dbReference>
<dbReference type="GO" id="GO:0007166">
    <property type="term" value="P:cell surface receptor signaling pathway"/>
    <property type="evidence" value="ECO:0007669"/>
    <property type="project" value="InterPro"/>
</dbReference>
<sequence>MYAIEGGLAFAEALESVADVLPIPFLTQFVKVAIRVLEACEEATVVESNVKDLQGRIYRLTLVVVNTVPVGARTSEKLEERIKGLQNLLDEILVDVNKIKEQKKWLLLFFRNINQEALDRCAERLTAALEQFDVASQLRVEDLLEKIKLEYSTFATQLNRIEEAVSKSKEPHHAPTTLARQDMPPPHRVFLGRDSLVAEIAHLLIAESTSRVCITGTGGMGKTSVALAVIRSAAIQEAFPKEYMFWVPCVEAKSADLLRRILYAQLRVTAQSYDSLDPLIAELNTSNKRRLILLDNLETPWFSDSIPDRGKVGDILARLAALPHIALLVTMTSGFAPGTADIKWQHRSLQALDAISARDAFKKNYSNATDLDEPELNTLLDETHIDALLSSIGRIPLAITLLAVGGGRLQSPPQDMLREWNKTGTAMISVDDTQCMDNTIHLSMKRLKSNTDAATLLAILSMLPAGTTGHNLGWWAPNVAHSRAIVALRTAALVEQESGPFASARIFVRPTIQSYMARYDHISMDVQNTVHEACYRFVFDHKSVPDEAKFKDDLKSLASEETNILGLLMQIDGQTSVSADAIDALIAFALYQSWTKPSTVVAERALSIATSVYADSQAASHDVVILDAAARRVAQAHQCLGEILFRLDRYDDARPHFEQGRALFKSLPGGVDRVRVGECTMDLAEVWMYKTDVDWTALASLVDEANTDLSHDGDNQYCVARGILGLGYLHWWQNEDLAALQMLSFAKQIFEQLGTSRDNRLSVAQCLRHMARSHAHLEQYNQALVIMKESLANAEQAGDTLLISDNVLAISIYLTVLKFHDEALDMLDRSLPLSRALGNPLGIAQGLELLGYNCVARRNVKGARLAYDGARDEYTKVHGYMGISGVSRCSHNFEKLNPPNETDSDIFSSLVKPDPLY</sequence>
<dbReference type="Proteomes" id="UP001221142">
    <property type="component" value="Unassembled WGS sequence"/>
</dbReference>